<feature type="compositionally biased region" description="Polar residues" evidence="1">
    <location>
        <begin position="412"/>
        <end position="421"/>
    </location>
</feature>
<feature type="region of interest" description="Disordered" evidence="1">
    <location>
        <begin position="81"/>
        <end position="118"/>
    </location>
</feature>
<feature type="compositionally biased region" description="Basic and acidic residues" evidence="1">
    <location>
        <begin position="271"/>
        <end position="281"/>
    </location>
</feature>
<feature type="compositionally biased region" description="Polar residues" evidence="1">
    <location>
        <begin position="749"/>
        <end position="760"/>
    </location>
</feature>
<feature type="compositionally biased region" description="Basic and acidic residues" evidence="1">
    <location>
        <begin position="948"/>
        <end position="966"/>
    </location>
</feature>
<feature type="compositionally biased region" description="Gly residues" evidence="1">
    <location>
        <begin position="927"/>
        <end position="937"/>
    </location>
</feature>
<feature type="compositionally biased region" description="Pro residues" evidence="1">
    <location>
        <begin position="393"/>
        <end position="402"/>
    </location>
</feature>
<accession>A0AA40DE43</accession>
<evidence type="ECO:0000313" key="2">
    <source>
        <dbReference type="EMBL" id="KAK0670774.1"/>
    </source>
</evidence>
<gene>
    <name evidence="2" type="ORF">QBC41DRAFT_68173</name>
</gene>
<feature type="compositionally biased region" description="Basic and acidic residues" evidence="1">
    <location>
        <begin position="81"/>
        <end position="93"/>
    </location>
</feature>
<feature type="compositionally biased region" description="Basic residues" evidence="1">
    <location>
        <begin position="460"/>
        <end position="474"/>
    </location>
</feature>
<feature type="region of interest" description="Disordered" evidence="1">
    <location>
        <begin position="749"/>
        <end position="845"/>
    </location>
</feature>
<feature type="region of interest" description="Disordered" evidence="1">
    <location>
        <begin position="886"/>
        <end position="975"/>
    </location>
</feature>
<keyword evidence="3" id="KW-1185">Reference proteome</keyword>
<dbReference type="EMBL" id="JAULSY010000028">
    <property type="protein sequence ID" value="KAK0670774.1"/>
    <property type="molecule type" value="Genomic_DNA"/>
</dbReference>
<proteinExistence type="predicted"/>
<sequence length="975" mass="104215">MGTDVAFTQHPNGSLSSLGRAKMHGAYQFLPPPVEQVQRYHTKNLPPPPPDRRLSSVSVLSKEMNVAFADAEDMLSLDADQRETAEKQGKEVSQRVPSTHAYATAPTHSSDNVISPQPKSALPKLWKMTGHDAFRSSVSRDGSIDSTHHMTAAGTYNRSDSQLAPEEVELRRQLQEYEHVRTKGPKNSLTEPWLPSPLSDRDVAYPLHKDVSREPTTAASDTASMDINTALRTLEPEERRPSASSSINMPKSRLGSDAHGFAPPSHIVRRNKPEFPREKKVAPGPSPLKKTPRSAVHDDYAWSRGYRIPDSDDHRSSHDMYHEAAVEMVSKTPPNSPAYISSTTSSSKHIPLEQIIKGLQLTEKNVVDPENASSEPSSWGYSSSYHSTKPLLASPPRPPPPSYHYHLAPRDGQQSQNTRRPSGSSAFSAMSATSAPQKHVHPGDRFVMASASTFGGPSHFHLHPHSPSHSRKPSRSSPSPSPSQKPSPPGDVGKRLGDLDGEVHADGDSSMGGGRRTLSISGTHGTRSIPISRPGSDIVTQTISIDAKSHDPWSSHVFPSPTTPKRHSSIISRVFRRSTGVLPAPLGSPAKQKGPYNQMLEQAQQQRALRQMQHQYGSDVKPNTPTTPTHLSFSAIVSKAGAAATAPFKTPEERRRSKLKNKIKVYGDEGQLLGRDEGATPFKNKTEGANAEATARLSRHSMLAGDNRMKSVHELMGEGTLVPPNDNPIWMGPGVATYVHGTSVSSTPRFVSTPSGTPGVTSARLSAAGTATASGTDSNSVWSRAPTLSATGTPNRTTFGSIAAPPPVTATRGSTSSPPARYHRKTPAGGSDTSHSHSRSPAVGPRLGVTAAEGRYSPASSLPLPPAHIPPPFVPRSFTPQVSVLDNPLKQTRGTSPKPTPSPKPSNTTRSETESPGFSTSAASGAAYGGSGTGAVGLGVIVPSRSKSITEKEEGEKKEGQEKGATEVEGVENVL</sequence>
<feature type="region of interest" description="Disordered" evidence="1">
    <location>
        <begin position="232"/>
        <end position="296"/>
    </location>
</feature>
<comment type="caution">
    <text evidence="2">The sequence shown here is derived from an EMBL/GenBank/DDBJ whole genome shotgun (WGS) entry which is preliminary data.</text>
</comment>
<feature type="compositionally biased region" description="Polar residues" evidence="1">
    <location>
        <begin position="786"/>
        <end position="800"/>
    </location>
</feature>
<feature type="compositionally biased region" description="Low complexity" evidence="1">
    <location>
        <begin position="422"/>
        <end position="435"/>
    </location>
</feature>
<reference evidence="2" key="1">
    <citation type="submission" date="2023-06" db="EMBL/GenBank/DDBJ databases">
        <title>Genome-scale phylogeny and comparative genomics of the fungal order Sordariales.</title>
        <authorList>
            <consortium name="Lawrence Berkeley National Laboratory"/>
            <person name="Hensen N."/>
            <person name="Bonometti L."/>
            <person name="Westerberg I."/>
            <person name="Brannstrom I.O."/>
            <person name="Guillou S."/>
            <person name="Cros-Aarteil S."/>
            <person name="Calhoun S."/>
            <person name="Haridas S."/>
            <person name="Kuo A."/>
            <person name="Mondo S."/>
            <person name="Pangilinan J."/>
            <person name="Riley R."/>
            <person name="Labutti K."/>
            <person name="Andreopoulos B."/>
            <person name="Lipzen A."/>
            <person name="Chen C."/>
            <person name="Yanf M."/>
            <person name="Daum C."/>
            <person name="Ng V."/>
            <person name="Clum A."/>
            <person name="Steindorff A."/>
            <person name="Ohm R."/>
            <person name="Martin F."/>
            <person name="Silar P."/>
            <person name="Natvig D."/>
            <person name="Lalanne C."/>
            <person name="Gautier V."/>
            <person name="Ament-Velasquez S.L."/>
            <person name="Kruys A."/>
            <person name="Hutchinson M.I."/>
            <person name="Powell A.J."/>
            <person name="Barry K."/>
            <person name="Miller A.N."/>
            <person name="Grigoriev I.V."/>
            <person name="Debuchy R."/>
            <person name="Gladieux P."/>
            <person name="Thoren M.H."/>
            <person name="Johannesson H."/>
        </authorList>
    </citation>
    <scope>NUCLEOTIDE SEQUENCE</scope>
    <source>
        <strain evidence="2">CBS 307.81</strain>
    </source>
</reference>
<evidence type="ECO:0000313" key="3">
    <source>
        <dbReference type="Proteomes" id="UP001174997"/>
    </source>
</evidence>
<feature type="compositionally biased region" description="Pro residues" evidence="1">
    <location>
        <begin position="479"/>
        <end position="489"/>
    </location>
</feature>
<feature type="region of interest" description="Disordered" evidence="1">
    <location>
        <begin position="367"/>
        <end position="568"/>
    </location>
</feature>
<dbReference type="Proteomes" id="UP001174997">
    <property type="component" value="Unassembled WGS sequence"/>
</dbReference>
<organism evidence="2 3">
    <name type="scientific">Cercophora samala</name>
    <dbReference type="NCBI Taxonomy" id="330535"/>
    <lineage>
        <taxon>Eukaryota</taxon>
        <taxon>Fungi</taxon>
        <taxon>Dikarya</taxon>
        <taxon>Ascomycota</taxon>
        <taxon>Pezizomycotina</taxon>
        <taxon>Sordariomycetes</taxon>
        <taxon>Sordariomycetidae</taxon>
        <taxon>Sordariales</taxon>
        <taxon>Lasiosphaeriaceae</taxon>
        <taxon>Cercophora</taxon>
    </lineage>
</organism>
<feature type="compositionally biased region" description="Low complexity" evidence="1">
    <location>
        <begin position="373"/>
        <end position="392"/>
    </location>
</feature>
<evidence type="ECO:0000256" key="1">
    <source>
        <dbReference type="SAM" id="MobiDB-lite"/>
    </source>
</evidence>
<feature type="compositionally biased region" description="Low complexity" evidence="1">
    <location>
        <begin position="761"/>
        <end position="780"/>
    </location>
</feature>
<feature type="compositionally biased region" description="Polar residues" evidence="1">
    <location>
        <begin position="106"/>
        <end position="118"/>
    </location>
</feature>
<dbReference type="AlphaFoldDB" id="A0AA40DE43"/>
<feature type="compositionally biased region" description="Basic and acidic residues" evidence="1">
    <location>
        <begin position="492"/>
        <end position="507"/>
    </location>
</feature>
<protein>
    <submittedName>
        <fullName evidence="2">Uncharacterized protein</fullName>
    </submittedName>
</protein>
<name>A0AA40DE43_9PEZI</name>
<feature type="compositionally biased region" description="Low complexity" evidence="1">
    <location>
        <begin position="905"/>
        <end position="926"/>
    </location>
</feature>